<dbReference type="Pfam" id="PF00400">
    <property type="entry name" value="WD40"/>
    <property type="match status" value="3"/>
</dbReference>
<dbReference type="PROSITE" id="PS50082">
    <property type="entry name" value="WD_REPEATS_2"/>
    <property type="match status" value="2"/>
</dbReference>
<reference evidence="4" key="1">
    <citation type="submission" date="2019-08" db="EMBL/GenBank/DDBJ databases">
        <title>The genome of the North American firefly Photinus pyralis.</title>
        <authorList>
            <consortium name="Photinus pyralis genome working group"/>
            <person name="Fallon T.R."/>
            <person name="Sander Lower S.E."/>
            <person name="Weng J.-K."/>
        </authorList>
    </citation>
    <scope>NUCLEOTIDE SEQUENCE</scope>
    <source>
        <strain evidence="4">TRF0915ILg1</strain>
        <tissue evidence="4">Whole body</tissue>
    </source>
</reference>
<dbReference type="Gene3D" id="2.130.10.10">
    <property type="entry name" value="YVTN repeat-like/Quinoprotein amine dehydrogenase"/>
    <property type="match status" value="2"/>
</dbReference>
<dbReference type="SUPFAM" id="SSF50978">
    <property type="entry name" value="WD40 repeat-like"/>
    <property type="match status" value="1"/>
</dbReference>
<gene>
    <name evidence="4" type="ORF">ILUMI_05213</name>
</gene>
<name>A0A8K0DDC8_IGNLU</name>
<dbReference type="OrthoDB" id="308449at2759"/>
<evidence type="ECO:0000313" key="5">
    <source>
        <dbReference type="Proteomes" id="UP000801492"/>
    </source>
</evidence>
<comment type="caution">
    <text evidence="4">The sequence shown here is derived from an EMBL/GenBank/DDBJ whole genome shotgun (WGS) entry which is preliminary data.</text>
</comment>
<evidence type="ECO:0000313" key="4">
    <source>
        <dbReference type="EMBL" id="KAF2900967.1"/>
    </source>
</evidence>
<dbReference type="InterPro" id="IPR036322">
    <property type="entry name" value="WD40_repeat_dom_sf"/>
</dbReference>
<dbReference type="Proteomes" id="UP000801492">
    <property type="component" value="Unassembled WGS sequence"/>
</dbReference>
<evidence type="ECO:0008006" key="6">
    <source>
        <dbReference type="Google" id="ProtNLM"/>
    </source>
</evidence>
<feature type="region of interest" description="Disordered" evidence="3">
    <location>
        <begin position="308"/>
        <end position="352"/>
    </location>
</feature>
<dbReference type="PANTHER" id="PTHR44675:SF1">
    <property type="entry name" value="P21-ACTIVATED PROTEIN KINASE-INTERACTING PROTEIN 1"/>
    <property type="match status" value="1"/>
</dbReference>
<organism evidence="4 5">
    <name type="scientific">Ignelater luminosus</name>
    <name type="common">Cucubano</name>
    <name type="synonym">Pyrophorus luminosus</name>
    <dbReference type="NCBI Taxonomy" id="2038154"/>
    <lineage>
        <taxon>Eukaryota</taxon>
        <taxon>Metazoa</taxon>
        <taxon>Ecdysozoa</taxon>
        <taxon>Arthropoda</taxon>
        <taxon>Hexapoda</taxon>
        <taxon>Insecta</taxon>
        <taxon>Pterygota</taxon>
        <taxon>Neoptera</taxon>
        <taxon>Endopterygota</taxon>
        <taxon>Coleoptera</taxon>
        <taxon>Polyphaga</taxon>
        <taxon>Elateriformia</taxon>
        <taxon>Elateroidea</taxon>
        <taxon>Elateridae</taxon>
        <taxon>Agrypninae</taxon>
        <taxon>Pyrophorini</taxon>
        <taxon>Ignelater</taxon>
    </lineage>
</organism>
<evidence type="ECO:0000256" key="1">
    <source>
        <dbReference type="ARBA" id="ARBA00045213"/>
    </source>
</evidence>
<accession>A0A8K0DDC8</accession>
<dbReference type="AlphaFoldDB" id="A0A8K0DDC8"/>
<sequence>MNKIAELEIIVGTYEEYLLGYKYNPKSKEIKQTFAIHSHSSSIRSVCTSGNYLASGGADDRIFIYDLKNRKEHCVLTQHNATVNCIDFTPEHTHVISGSADGTLAVVRVGNWQLEKIWENAHKGSAILDIAVHSSGKLALTLGSDRTLYTWNLVKGRQAYIINLNNKSKDPKSLDCVRWAPCGVRFVLAGGKYTEIWSIEKGGILNAIEHSNKVTCCTWLSNNSLVVGYENGKLALVNTDNNKVTLCDGHNSRVKAVVGYEDFIITATSSGDVSIWDKSLNKLSECNSGCRITCLCIATCISQDVKKEEIKSEPEDESESESNDDQKDEEDESDEVEVIIPRKKVKTQKTHR</sequence>
<dbReference type="InterPro" id="IPR001680">
    <property type="entry name" value="WD40_rpt"/>
</dbReference>
<keyword evidence="2" id="KW-0853">WD repeat</keyword>
<feature type="compositionally biased region" description="Basic residues" evidence="3">
    <location>
        <begin position="341"/>
        <end position="352"/>
    </location>
</feature>
<dbReference type="SMART" id="SM00320">
    <property type="entry name" value="WD40"/>
    <property type="match status" value="5"/>
</dbReference>
<evidence type="ECO:0000256" key="2">
    <source>
        <dbReference type="PROSITE-ProRule" id="PRU00221"/>
    </source>
</evidence>
<dbReference type="InterPro" id="IPR015943">
    <property type="entry name" value="WD40/YVTN_repeat-like_dom_sf"/>
</dbReference>
<protein>
    <recommendedName>
        <fullName evidence="6">P21-activated protein kinase-interacting protein 1-like</fullName>
    </recommendedName>
</protein>
<dbReference type="EMBL" id="VTPC01001923">
    <property type="protein sequence ID" value="KAF2900967.1"/>
    <property type="molecule type" value="Genomic_DNA"/>
</dbReference>
<dbReference type="PANTHER" id="PTHR44675">
    <property type="entry name" value="PAK1 INTERACTING PROTEIN 1"/>
    <property type="match status" value="1"/>
</dbReference>
<evidence type="ECO:0000256" key="3">
    <source>
        <dbReference type="SAM" id="MobiDB-lite"/>
    </source>
</evidence>
<dbReference type="InterPro" id="IPR051959">
    <property type="entry name" value="PAK1-Kinase_Regulator"/>
</dbReference>
<proteinExistence type="predicted"/>
<feature type="repeat" description="WD" evidence="2">
    <location>
        <begin position="36"/>
        <end position="75"/>
    </location>
</feature>
<comment type="function">
    <text evidence="1">Negatively regulates the PAK1 kinase. PAK1 is a member of the PAK kinase family, which has been shown to play a positive role in the regulation of signaling pathways involving MAPK8 and RELA. PAK1 exists as an inactive homodimer, which is activated by binding of small GTPases such as CDC42 to an N-terminal regulatory domain. PAK1IP1 also binds to the N-terminus of PAK1, and inhibits the specific activation of PAK1 by CDC42. May be involved in ribosomal large subunit assembly.</text>
</comment>
<feature type="repeat" description="WD" evidence="2">
    <location>
        <begin position="76"/>
        <end position="106"/>
    </location>
</feature>
<feature type="compositionally biased region" description="Acidic residues" evidence="3">
    <location>
        <begin position="314"/>
        <end position="337"/>
    </location>
</feature>
<keyword evidence="5" id="KW-1185">Reference proteome</keyword>